<sequence>MSTDLPSQPVNVKATQADTIIHANRGIDILPLSTTDPTRNSFDSRDCEVLTALAPPQHLQADPTSMNIDDPMSQSHIIWTYFHEAPEKAGYGSCILPFEKTRVGLENAEGMKSGELELDAYKKGSGQYWSRHGCDRNLKDFRRRRMTFLKVGLWSRGLEETILEEREKTDCGCCQRSGITIERIDEERTMGYYSAWFQKRLKLEGWNGEKIPASRNLTWQPCSARPGFECARLLAPLDYTDPSDTREIAIALTKLPAVIPESDPGWKGPIFFNPGGPGNPGVLASWFGGAQDVRTLTGGNYTFIGFDPRGVQFSEPDSNCHGDPLKAFAYERGLSTRLRSVELGGLQTAKEWHSTMKAYGKKCMDTLGGKNGTARYLGTAAVARDLLRMNDAIWEAAGRKPGKVNFLGVSWGTFLGQTFATLFPDKVGKMVLDSVVDTVTYLDHNYVMSERIGDTDKALETFYRYCAAGTCALNKNKTLSATQVKRRVENILDLFKEGDLISPKDLSYTTYQHVMDKIFSSLYNPLSYTNFEFLADTLVAIEKGAYEEFVGYPVWYSSLASDSDQYCAVKEELGTSSMATGIPMADSAFLITCGDLIGKVGSKGDAREVLDVFNRASRISKVGAHSQLQHWLRCLGFEESERAVERLTKYGAKTFTPIIFVGNTRDPVTPIRAAYGAVPKFPGSVAFEQDATGHSIFSNPSLCTARILSDYFSTGKLPKHKTVCQPDSVPFEEAEPEEQVTAAKARRSEIIGEASDEELMMAMKSMGKVLASFGSYGAPHH</sequence>
<evidence type="ECO:0000259" key="3">
    <source>
        <dbReference type="Pfam" id="PF00561"/>
    </source>
</evidence>
<dbReference type="GO" id="GO:0016787">
    <property type="term" value="F:hydrolase activity"/>
    <property type="evidence" value="ECO:0007669"/>
    <property type="project" value="UniProtKB-KW"/>
</dbReference>
<gene>
    <name evidence="5" type="ORF">BJ508DRAFT_358035</name>
</gene>
<keyword evidence="6" id="KW-1185">Reference proteome</keyword>
<dbReference type="SUPFAM" id="SSF53474">
    <property type="entry name" value="alpha/beta-Hydrolases"/>
    <property type="match status" value="1"/>
</dbReference>
<evidence type="ECO:0000313" key="5">
    <source>
        <dbReference type="EMBL" id="RPA86404.1"/>
    </source>
</evidence>
<dbReference type="PANTHER" id="PTHR43248:SF25">
    <property type="entry name" value="AB HYDROLASE-1 DOMAIN-CONTAINING PROTEIN-RELATED"/>
    <property type="match status" value="1"/>
</dbReference>
<proteinExistence type="inferred from homology"/>
<name>A0A3N4IXL8_ASCIM</name>
<dbReference type="OrthoDB" id="425534at2759"/>
<dbReference type="Proteomes" id="UP000275078">
    <property type="component" value="Unassembled WGS sequence"/>
</dbReference>
<dbReference type="AlphaFoldDB" id="A0A3N4IXL8"/>
<feature type="domain" description="AB hydrolase-1" evidence="3">
    <location>
        <begin position="269"/>
        <end position="473"/>
    </location>
</feature>
<keyword evidence="2 5" id="KW-0378">Hydrolase</keyword>
<dbReference type="InterPro" id="IPR051601">
    <property type="entry name" value="Serine_prot/Carboxylest_S33"/>
</dbReference>
<dbReference type="InterPro" id="IPR013595">
    <property type="entry name" value="Pept_S33_TAP-like_C"/>
</dbReference>
<dbReference type="InterPro" id="IPR000073">
    <property type="entry name" value="AB_hydrolase_1"/>
</dbReference>
<dbReference type="STRING" id="1160509.A0A3N4IXL8"/>
<dbReference type="Pfam" id="PF08386">
    <property type="entry name" value="Abhydrolase_4"/>
    <property type="match status" value="1"/>
</dbReference>
<dbReference type="Pfam" id="PF00561">
    <property type="entry name" value="Abhydrolase_1"/>
    <property type="match status" value="1"/>
</dbReference>
<accession>A0A3N4IXL8</accession>
<dbReference type="PANTHER" id="PTHR43248">
    <property type="entry name" value="2-SUCCINYL-6-HYDROXY-2,4-CYCLOHEXADIENE-1-CARBOXYLATE SYNTHASE"/>
    <property type="match status" value="1"/>
</dbReference>
<evidence type="ECO:0000313" key="6">
    <source>
        <dbReference type="Proteomes" id="UP000275078"/>
    </source>
</evidence>
<feature type="domain" description="Peptidase S33 tripeptidyl aminopeptidase-like C-terminal" evidence="4">
    <location>
        <begin position="633"/>
        <end position="724"/>
    </location>
</feature>
<organism evidence="5 6">
    <name type="scientific">Ascobolus immersus RN42</name>
    <dbReference type="NCBI Taxonomy" id="1160509"/>
    <lineage>
        <taxon>Eukaryota</taxon>
        <taxon>Fungi</taxon>
        <taxon>Dikarya</taxon>
        <taxon>Ascomycota</taxon>
        <taxon>Pezizomycotina</taxon>
        <taxon>Pezizomycetes</taxon>
        <taxon>Pezizales</taxon>
        <taxon>Ascobolaceae</taxon>
        <taxon>Ascobolus</taxon>
    </lineage>
</organism>
<evidence type="ECO:0000256" key="1">
    <source>
        <dbReference type="ARBA" id="ARBA00010088"/>
    </source>
</evidence>
<evidence type="ECO:0000256" key="2">
    <source>
        <dbReference type="ARBA" id="ARBA00022801"/>
    </source>
</evidence>
<dbReference type="EMBL" id="ML119649">
    <property type="protein sequence ID" value="RPA86404.1"/>
    <property type="molecule type" value="Genomic_DNA"/>
</dbReference>
<evidence type="ECO:0000259" key="4">
    <source>
        <dbReference type="Pfam" id="PF08386"/>
    </source>
</evidence>
<dbReference type="Gene3D" id="3.40.50.1820">
    <property type="entry name" value="alpha/beta hydrolase"/>
    <property type="match status" value="1"/>
</dbReference>
<dbReference type="InterPro" id="IPR029058">
    <property type="entry name" value="AB_hydrolase_fold"/>
</dbReference>
<protein>
    <submittedName>
        <fullName evidence="5">Alpha/beta-hydrolase</fullName>
    </submittedName>
</protein>
<comment type="similarity">
    <text evidence="1">Belongs to the peptidase S33 family.</text>
</comment>
<reference evidence="5 6" key="1">
    <citation type="journal article" date="2018" name="Nat. Ecol. Evol.">
        <title>Pezizomycetes genomes reveal the molecular basis of ectomycorrhizal truffle lifestyle.</title>
        <authorList>
            <person name="Murat C."/>
            <person name="Payen T."/>
            <person name="Noel B."/>
            <person name="Kuo A."/>
            <person name="Morin E."/>
            <person name="Chen J."/>
            <person name="Kohler A."/>
            <person name="Krizsan K."/>
            <person name="Balestrini R."/>
            <person name="Da Silva C."/>
            <person name="Montanini B."/>
            <person name="Hainaut M."/>
            <person name="Levati E."/>
            <person name="Barry K.W."/>
            <person name="Belfiori B."/>
            <person name="Cichocki N."/>
            <person name="Clum A."/>
            <person name="Dockter R.B."/>
            <person name="Fauchery L."/>
            <person name="Guy J."/>
            <person name="Iotti M."/>
            <person name="Le Tacon F."/>
            <person name="Lindquist E.A."/>
            <person name="Lipzen A."/>
            <person name="Malagnac F."/>
            <person name="Mello A."/>
            <person name="Molinier V."/>
            <person name="Miyauchi S."/>
            <person name="Poulain J."/>
            <person name="Riccioni C."/>
            <person name="Rubini A."/>
            <person name="Sitrit Y."/>
            <person name="Splivallo R."/>
            <person name="Traeger S."/>
            <person name="Wang M."/>
            <person name="Zifcakova L."/>
            <person name="Wipf D."/>
            <person name="Zambonelli A."/>
            <person name="Paolocci F."/>
            <person name="Nowrousian M."/>
            <person name="Ottonello S."/>
            <person name="Baldrian P."/>
            <person name="Spatafora J.W."/>
            <person name="Henrissat B."/>
            <person name="Nagy L.G."/>
            <person name="Aury J.M."/>
            <person name="Wincker P."/>
            <person name="Grigoriev I.V."/>
            <person name="Bonfante P."/>
            <person name="Martin F.M."/>
        </authorList>
    </citation>
    <scope>NUCLEOTIDE SEQUENCE [LARGE SCALE GENOMIC DNA]</scope>
    <source>
        <strain evidence="5 6">RN42</strain>
    </source>
</reference>